<organism evidence="6 7">
    <name type="scientific">Brevibacterium luteolum</name>
    <dbReference type="NCBI Taxonomy" id="199591"/>
    <lineage>
        <taxon>Bacteria</taxon>
        <taxon>Bacillati</taxon>
        <taxon>Actinomycetota</taxon>
        <taxon>Actinomycetes</taxon>
        <taxon>Micrococcales</taxon>
        <taxon>Brevibacteriaceae</taxon>
        <taxon>Brevibacterium</taxon>
    </lineage>
</organism>
<gene>
    <name evidence="6" type="ORF">HLA91_06565</name>
</gene>
<sequence length="129" mass="14284">MNETYAPHQTSHQSTDRTRAILCHLSLIISAVLSLGMLAFVGPLIFWFIYKDKSDLVRNAAAGSFNFAVTLALASMVASILAFTVILLPAAWIIWAVIYIVSIVIPIIAAMAASRYQKYRYPLTLPLLR</sequence>
<feature type="transmembrane region" description="Helical" evidence="5">
    <location>
        <begin position="27"/>
        <end position="50"/>
    </location>
</feature>
<evidence type="ECO:0000256" key="1">
    <source>
        <dbReference type="ARBA" id="ARBA00004141"/>
    </source>
</evidence>
<evidence type="ECO:0000256" key="5">
    <source>
        <dbReference type="SAM" id="Phobius"/>
    </source>
</evidence>
<evidence type="ECO:0000313" key="6">
    <source>
        <dbReference type="EMBL" id="NNG79036.1"/>
    </source>
</evidence>
<comment type="caution">
    <text evidence="6">The sequence shown here is derived from an EMBL/GenBank/DDBJ whole genome shotgun (WGS) entry which is preliminary data.</text>
</comment>
<dbReference type="RefSeq" id="WP_170274034.1">
    <property type="nucleotide sequence ID" value="NZ_BAAAKH010000001.1"/>
</dbReference>
<feature type="transmembrane region" description="Helical" evidence="5">
    <location>
        <begin position="62"/>
        <end position="86"/>
    </location>
</feature>
<dbReference type="Pfam" id="PF09685">
    <property type="entry name" value="MamF_MmsF"/>
    <property type="match status" value="1"/>
</dbReference>
<proteinExistence type="predicted"/>
<name>A0A849B190_9MICO</name>
<keyword evidence="3 5" id="KW-1133">Transmembrane helix</keyword>
<comment type="subcellular location">
    <subcellularLocation>
        <location evidence="1">Membrane</location>
        <topology evidence="1">Multi-pass membrane protein</topology>
    </subcellularLocation>
</comment>
<accession>A0A849B190</accession>
<feature type="transmembrane region" description="Helical" evidence="5">
    <location>
        <begin position="92"/>
        <end position="113"/>
    </location>
</feature>
<evidence type="ECO:0000256" key="3">
    <source>
        <dbReference type="ARBA" id="ARBA00022989"/>
    </source>
</evidence>
<keyword evidence="4 5" id="KW-0472">Membrane</keyword>
<dbReference type="EMBL" id="JABEMC010000003">
    <property type="protein sequence ID" value="NNG79036.1"/>
    <property type="molecule type" value="Genomic_DNA"/>
</dbReference>
<keyword evidence="2 5" id="KW-0812">Transmembrane</keyword>
<evidence type="ECO:0000313" key="7">
    <source>
        <dbReference type="Proteomes" id="UP000549517"/>
    </source>
</evidence>
<dbReference type="InterPro" id="IPR019109">
    <property type="entry name" value="MamF_MmsF"/>
</dbReference>
<dbReference type="Proteomes" id="UP000549517">
    <property type="component" value="Unassembled WGS sequence"/>
</dbReference>
<evidence type="ECO:0000256" key="4">
    <source>
        <dbReference type="ARBA" id="ARBA00023136"/>
    </source>
</evidence>
<protein>
    <submittedName>
        <fullName evidence="6">DUF4870 domain-containing protein</fullName>
    </submittedName>
</protein>
<reference evidence="6 7" key="1">
    <citation type="submission" date="2020-05" db="EMBL/GenBank/DDBJ databases">
        <title>MicrobeNet Type strains.</title>
        <authorList>
            <person name="Nicholson A.C."/>
        </authorList>
    </citation>
    <scope>NUCLEOTIDE SEQUENCE [LARGE SCALE GENOMIC DNA]</scope>
    <source>
        <strain evidence="6 7">CCUG 46604</strain>
    </source>
</reference>
<dbReference type="AlphaFoldDB" id="A0A849B190"/>
<evidence type="ECO:0000256" key="2">
    <source>
        <dbReference type="ARBA" id="ARBA00022692"/>
    </source>
</evidence>